<dbReference type="InterPro" id="IPR036568">
    <property type="entry name" value="GGCT-like_sf"/>
</dbReference>
<dbReference type="AlphaFoldDB" id="A0A2S7N424"/>
<dbReference type="RefSeq" id="WP_104847874.1">
    <property type="nucleotide sequence ID" value="NZ_PKOZ01000001.1"/>
</dbReference>
<dbReference type="InterPro" id="IPR013024">
    <property type="entry name" value="GGCT-like"/>
</dbReference>
<dbReference type="GO" id="GO:0016740">
    <property type="term" value="F:transferase activity"/>
    <property type="evidence" value="ECO:0007669"/>
    <property type="project" value="UniProtKB-KW"/>
</dbReference>
<dbReference type="OrthoDB" id="8538589at2"/>
<dbReference type="Proteomes" id="UP000239663">
    <property type="component" value="Unassembled WGS sequence"/>
</dbReference>
<dbReference type="SUPFAM" id="SSF110857">
    <property type="entry name" value="Gamma-glutamyl cyclotransferase-like"/>
    <property type="match status" value="1"/>
</dbReference>
<sequence>MKRINLFVYGSLREGFFNYEKYLKGNVAEKAPARLTNMKLYHMPYKGYPAIMFGKDTVMGEIMVLNEETYEETMRAMDEMEGFISEGNPENEYHKVVLEAENLETNEKEPCFVYFYNKDKDELFDRSAVYIPHGDWKEHMLTGDVDEESIAQ</sequence>
<comment type="caution">
    <text evidence="2">The sequence shown here is derived from an EMBL/GenBank/DDBJ whole genome shotgun (WGS) entry which is preliminary data.</text>
</comment>
<keyword evidence="2" id="KW-0808">Transferase</keyword>
<gene>
    <name evidence="2" type="ORF">CYL18_02495</name>
</gene>
<protein>
    <submittedName>
        <fullName evidence="2">Gamma-glutamylcyclotransferase</fullName>
    </submittedName>
</protein>
<reference evidence="2 3" key="1">
    <citation type="submission" date="2017-12" db="EMBL/GenBank/DDBJ databases">
        <title>Taxonomic description and draft genome of Pradoshia cofamensis Gen. nov., sp. nov., a thermotolerant bacillale isolated from anterior gut of earthworm Eisenia fetida.</title>
        <authorList>
            <person name="Saha T."/>
            <person name="Chakraborty R."/>
        </authorList>
    </citation>
    <scope>NUCLEOTIDE SEQUENCE [LARGE SCALE GENOMIC DNA]</scope>
    <source>
        <strain evidence="2 3">EAG3</strain>
    </source>
</reference>
<proteinExistence type="predicted"/>
<keyword evidence="3" id="KW-1185">Reference proteome</keyword>
<dbReference type="Gene3D" id="3.10.490.10">
    <property type="entry name" value="Gamma-glutamyl cyclotransferase-like"/>
    <property type="match status" value="1"/>
</dbReference>
<dbReference type="CDD" id="cd06661">
    <property type="entry name" value="GGCT_like"/>
    <property type="match status" value="1"/>
</dbReference>
<dbReference type="Pfam" id="PF06094">
    <property type="entry name" value="GGACT"/>
    <property type="match status" value="1"/>
</dbReference>
<name>A0A2S7N424_9BACI</name>
<accession>A0A2S7N424</accession>
<feature type="domain" description="Gamma-glutamylcyclotransferase AIG2-like" evidence="1">
    <location>
        <begin position="6"/>
        <end position="137"/>
    </location>
</feature>
<evidence type="ECO:0000313" key="3">
    <source>
        <dbReference type="Proteomes" id="UP000239663"/>
    </source>
</evidence>
<organism evidence="2 3">
    <name type="scientific">Pradoshia eiseniae</name>
    <dbReference type="NCBI Taxonomy" id="2064768"/>
    <lineage>
        <taxon>Bacteria</taxon>
        <taxon>Bacillati</taxon>
        <taxon>Bacillota</taxon>
        <taxon>Bacilli</taxon>
        <taxon>Bacillales</taxon>
        <taxon>Bacillaceae</taxon>
        <taxon>Pradoshia</taxon>
    </lineage>
</organism>
<evidence type="ECO:0000313" key="2">
    <source>
        <dbReference type="EMBL" id="PQD96777.1"/>
    </source>
</evidence>
<dbReference type="EMBL" id="PKOZ01000001">
    <property type="protein sequence ID" value="PQD96777.1"/>
    <property type="molecule type" value="Genomic_DNA"/>
</dbReference>
<evidence type="ECO:0000259" key="1">
    <source>
        <dbReference type="Pfam" id="PF06094"/>
    </source>
</evidence>
<dbReference type="InterPro" id="IPR009288">
    <property type="entry name" value="AIG2-like_dom"/>
</dbReference>